<dbReference type="GO" id="GO:0004029">
    <property type="term" value="F:aldehyde dehydrogenase (NAD+) activity"/>
    <property type="evidence" value="ECO:0007669"/>
    <property type="project" value="TreeGrafter"/>
</dbReference>
<dbReference type="Pfam" id="PF01370">
    <property type="entry name" value="Epimerase"/>
    <property type="match status" value="1"/>
</dbReference>
<organism evidence="2 3">
    <name type="scientific">Talaromyces atroroseus</name>
    <dbReference type="NCBI Taxonomy" id="1441469"/>
    <lineage>
        <taxon>Eukaryota</taxon>
        <taxon>Fungi</taxon>
        <taxon>Dikarya</taxon>
        <taxon>Ascomycota</taxon>
        <taxon>Pezizomycotina</taxon>
        <taxon>Eurotiomycetes</taxon>
        <taxon>Eurotiomycetidae</taxon>
        <taxon>Eurotiales</taxon>
        <taxon>Trichocomaceae</taxon>
        <taxon>Talaromyces</taxon>
        <taxon>Talaromyces sect. Trachyspermi</taxon>
    </lineage>
</organism>
<evidence type="ECO:0000259" key="1">
    <source>
        <dbReference type="Pfam" id="PF01370"/>
    </source>
</evidence>
<gene>
    <name evidence="2" type="ORF">UA08_02729</name>
</gene>
<evidence type="ECO:0000313" key="3">
    <source>
        <dbReference type="Proteomes" id="UP000214365"/>
    </source>
</evidence>
<dbReference type="InterPro" id="IPR036291">
    <property type="entry name" value="NAD(P)-bd_dom_sf"/>
</dbReference>
<dbReference type="SUPFAM" id="SSF51735">
    <property type="entry name" value="NAD(P)-binding Rossmann-fold domains"/>
    <property type="match status" value="1"/>
</dbReference>
<proteinExistence type="predicted"/>
<dbReference type="PANTHER" id="PTHR48079">
    <property type="entry name" value="PROTEIN YEEZ"/>
    <property type="match status" value="1"/>
</dbReference>
<keyword evidence="3" id="KW-1185">Reference proteome</keyword>
<dbReference type="PANTHER" id="PTHR48079:SF6">
    <property type="entry name" value="NAD(P)-BINDING DOMAIN-CONTAINING PROTEIN-RELATED"/>
    <property type="match status" value="1"/>
</dbReference>
<protein>
    <recommendedName>
        <fullName evidence="1">NAD-dependent epimerase/dehydratase domain-containing protein</fullName>
    </recommendedName>
</protein>
<evidence type="ECO:0000313" key="2">
    <source>
        <dbReference type="EMBL" id="OKL62086.1"/>
    </source>
</evidence>
<feature type="domain" description="NAD-dependent epimerase/dehydratase" evidence="1">
    <location>
        <begin position="4"/>
        <end position="242"/>
    </location>
</feature>
<dbReference type="RefSeq" id="XP_020122207.1">
    <property type="nucleotide sequence ID" value="XM_020264802.1"/>
</dbReference>
<dbReference type="EMBL" id="LFMY01000003">
    <property type="protein sequence ID" value="OKL62086.1"/>
    <property type="molecule type" value="Genomic_DNA"/>
</dbReference>
<dbReference type="Gene3D" id="3.40.50.720">
    <property type="entry name" value="NAD(P)-binding Rossmann-like Domain"/>
    <property type="match status" value="1"/>
</dbReference>
<dbReference type="InterPro" id="IPR051783">
    <property type="entry name" value="NAD(P)-dependent_oxidoreduct"/>
</dbReference>
<dbReference type="STRING" id="1441469.A0A225B475"/>
<accession>A0A225B475</accession>
<dbReference type="Proteomes" id="UP000214365">
    <property type="component" value="Unassembled WGS sequence"/>
</dbReference>
<reference evidence="2 3" key="1">
    <citation type="submission" date="2015-06" db="EMBL/GenBank/DDBJ databases">
        <title>Talaromyces atroroseus IBT 11181 draft genome.</title>
        <authorList>
            <person name="Rasmussen K.B."/>
            <person name="Rasmussen S."/>
            <person name="Petersen B."/>
            <person name="Sicheritz-Ponten T."/>
            <person name="Mortensen U.H."/>
            <person name="Thrane U."/>
        </authorList>
    </citation>
    <scope>NUCLEOTIDE SEQUENCE [LARGE SCALE GENOMIC DNA]</scope>
    <source>
        <strain evidence="2 3">IBT 11181</strain>
    </source>
</reference>
<dbReference type="InterPro" id="IPR001509">
    <property type="entry name" value="Epimerase_deHydtase"/>
</dbReference>
<dbReference type="GeneID" id="31002484"/>
<dbReference type="AlphaFoldDB" id="A0A225B475"/>
<dbReference type="OrthoDB" id="2735536at2759"/>
<sequence length="351" mass="39069">MPKVLVTGANGYIGNAVAKAFNRAGWKTYGLIRRIQDAPDLTQNEIHPIIGTPETLVSSSSNGEEDTCIFDVVVSNSEDWSDYDAHFQQVKAMLTHIGQRTWESAHVRTLVLFSSGCKDYGMTGKHGDADLSPHTETSPLDAFPILLPRTRSAASLLDSSNPLPFDVVVLRPTNVYGYGSSYYGPLFAWAERAKNEGGDVLRVAADPKTIMHSAHIDDCALAYVKLAEHPRRDEIKGQAFNISNSRYETTRDVCEALGKSYGLSVEYKDPKPFENIIPGMIEAVLQYSQWVSSDKIRRLTGWEEKRAHFASGIAEYRMAYEAALAANHEGTKKIYTIFQNPDILRCQWKDA</sequence>
<name>A0A225B475_TALAT</name>
<dbReference type="GO" id="GO:0005737">
    <property type="term" value="C:cytoplasm"/>
    <property type="evidence" value="ECO:0007669"/>
    <property type="project" value="TreeGrafter"/>
</dbReference>
<comment type="caution">
    <text evidence="2">The sequence shown here is derived from an EMBL/GenBank/DDBJ whole genome shotgun (WGS) entry which is preliminary data.</text>
</comment>